<keyword evidence="7" id="KW-1185">Reference proteome</keyword>
<evidence type="ECO:0000256" key="2">
    <source>
        <dbReference type="PROSITE-ProRule" id="PRU00339"/>
    </source>
</evidence>
<dbReference type="GO" id="GO:0006355">
    <property type="term" value="P:regulation of DNA-templated transcription"/>
    <property type="evidence" value="ECO:0007669"/>
    <property type="project" value="InterPro"/>
</dbReference>
<feature type="repeat" description="TPR" evidence="2">
    <location>
        <begin position="499"/>
        <end position="532"/>
    </location>
</feature>
<dbReference type="EMBL" id="QRGO01000001">
    <property type="protein sequence ID" value="RDV04566.1"/>
    <property type="molecule type" value="Genomic_DNA"/>
</dbReference>
<dbReference type="GO" id="GO:0000160">
    <property type="term" value="P:phosphorelay signal transduction system"/>
    <property type="evidence" value="ECO:0007669"/>
    <property type="project" value="InterPro"/>
</dbReference>
<dbReference type="Gene3D" id="1.10.10.10">
    <property type="entry name" value="Winged helix-like DNA-binding domain superfamily/Winged helix DNA-binding domain"/>
    <property type="match status" value="1"/>
</dbReference>
<dbReference type="AlphaFoldDB" id="A0A371BAD9"/>
<evidence type="ECO:0000256" key="1">
    <source>
        <dbReference type="ARBA" id="ARBA00023125"/>
    </source>
</evidence>
<name>A0A371BAD9_9BRAD</name>
<dbReference type="SUPFAM" id="SSF46894">
    <property type="entry name" value="C-terminal effector domain of the bipartite response regulators"/>
    <property type="match status" value="1"/>
</dbReference>
<dbReference type="OrthoDB" id="54411at2"/>
<evidence type="ECO:0000313" key="7">
    <source>
        <dbReference type="Proteomes" id="UP000263993"/>
    </source>
</evidence>
<dbReference type="SMART" id="SM00862">
    <property type="entry name" value="Trans_reg_C"/>
    <property type="match status" value="1"/>
</dbReference>
<dbReference type="InterPro" id="IPR036388">
    <property type="entry name" value="WH-like_DNA-bd_sf"/>
</dbReference>
<comment type="caution">
    <text evidence="6">The sequence shown here is derived from an EMBL/GenBank/DDBJ whole genome shotgun (WGS) entry which is preliminary data.</text>
</comment>
<dbReference type="Pfam" id="PF13181">
    <property type="entry name" value="TPR_8"/>
    <property type="match status" value="1"/>
</dbReference>
<keyword evidence="2" id="KW-0802">TPR repeat</keyword>
<keyword evidence="1 3" id="KW-0238">DNA-binding</keyword>
<feature type="domain" description="OmpR/PhoB-type" evidence="5">
    <location>
        <begin position="1"/>
        <end position="97"/>
    </location>
</feature>
<feature type="DNA-binding region" description="OmpR/PhoB-type" evidence="3">
    <location>
        <begin position="1"/>
        <end position="97"/>
    </location>
</feature>
<dbReference type="PROSITE" id="PS50005">
    <property type="entry name" value="TPR"/>
    <property type="match status" value="1"/>
</dbReference>
<dbReference type="Gene3D" id="1.25.40.10">
    <property type="entry name" value="Tetratricopeptide repeat domain"/>
    <property type="match status" value="1"/>
</dbReference>
<evidence type="ECO:0000256" key="3">
    <source>
        <dbReference type="PROSITE-ProRule" id="PRU01091"/>
    </source>
</evidence>
<dbReference type="CDD" id="cd00383">
    <property type="entry name" value="trans_reg_C"/>
    <property type="match status" value="1"/>
</dbReference>
<dbReference type="RefSeq" id="WP_115516591.1">
    <property type="nucleotide sequence ID" value="NZ_QRGO01000001.1"/>
</dbReference>
<dbReference type="SMART" id="SM00028">
    <property type="entry name" value="TPR"/>
    <property type="match status" value="2"/>
</dbReference>
<evidence type="ECO:0000313" key="6">
    <source>
        <dbReference type="EMBL" id="RDV04566.1"/>
    </source>
</evidence>
<keyword evidence="4" id="KW-1133">Transmembrane helix</keyword>
<keyword evidence="4" id="KW-0472">Membrane</keyword>
<dbReference type="SUPFAM" id="SSF48452">
    <property type="entry name" value="TPR-like"/>
    <property type="match status" value="1"/>
</dbReference>
<evidence type="ECO:0000259" key="5">
    <source>
        <dbReference type="PROSITE" id="PS51755"/>
    </source>
</evidence>
<sequence>MVFRFGEFELDQQRAELRGPDGGVLKLRPKSFEMLQFFVSNAGRVLTKQELMEAIWPKVFVGEDSLFQCIREIRGVLGDERRQVIKLATGGGYLFTPEVSNLPAGQPHRPDAAGVVPAVTNPPQTPADATQVNGRWLGSRRQVAVAAGLFGLCAVVALWTAAQAFRPTLVFSSPRPVVALTSIVDSSDEPRGTAMAAEVTARLTDGFAKIANISVIGPRPTQASGSTVSSDYEIAGELHRSEKSWTLRARLIKTDTGEVQSVAAVSVASDGLKTELQQSRLAAGVGQPLARRLNEILEATSSDMGRTAGGTKVVIEQAAASIYQTSRERFGLAQTLLQNALNDDPNNVDVAVALVALQMRGIQMVWYTPDEVVAAEEKATATIERALRAKPNSIAVLETYCRFLSATNHFAESLVTCARTLSFDPWNGLALFLVGLGQLHLGRFDDALATFQQADRFDTPPISRWTWLVGAGWATLVLGNAEAALPWLQRSIAITPATGRTHMLLAAAYQQLGRTEEAKAAMREGLKLRPGTTALNVAPPMKNASPAFRAASDHQIQFMIAAGLPEK</sequence>
<dbReference type="GO" id="GO:0003677">
    <property type="term" value="F:DNA binding"/>
    <property type="evidence" value="ECO:0007669"/>
    <property type="project" value="UniProtKB-UniRule"/>
</dbReference>
<proteinExistence type="predicted"/>
<protein>
    <submittedName>
        <fullName evidence="6">Transcriptional regulator CadC</fullName>
    </submittedName>
</protein>
<feature type="transmembrane region" description="Helical" evidence="4">
    <location>
        <begin position="143"/>
        <end position="162"/>
    </location>
</feature>
<gene>
    <name evidence="6" type="ORF">DXH78_08300</name>
</gene>
<dbReference type="InterPro" id="IPR016032">
    <property type="entry name" value="Sig_transdc_resp-reg_C-effctor"/>
</dbReference>
<dbReference type="InterPro" id="IPR019734">
    <property type="entry name" value="TPR_rpt"/>
</dbReference>
<dbReference type="InterPro" id="IPR001867">
    <property type="entry name" value="OmpR/PhoB-type_DNA-bd"/>
</dbReference>
<dbReference type="Proteomes" id="UP000263993">
    <property type="component" value="Unassembled WGS sequence"/>
</dbReference>
<keyword evidence="4" id="KW-0812">Transmembrane</keyword>
<dbReference type="Pfam" id="PF00486">
    <property type="entry name" value="Trans_reg_C"/>
    <property type="match status" value="1"/>
</dbReference>
<reference evidence="7" key="1">
    <citation type="submission" date="2018-08" db="EMBL/GenBank/DDBJ databases">
        <authorList>
            <person name="Kim S.-J."/>
            <person name="Jung G.-Y."/>
        </authorList>
    </citation>
    <scope>NUCLEOTIDE SEQUENCE [LARGE SCALE GENOMIC DNA]</scope>
    <source>
        <strain evidence="7">GY_H</strain>
    </source>
</reference>
<evidence type="ECO:0000256" key="4">
    <source>
        <dbReference type="SAM" id="Phobius"/>
    </source>
</evidence>
<accession>A0A371BAD9</accession>
<dbReference type="InterPro" id="IPR011990">
    <property type="entry name" value="TPR-like_helical_dom_sf"/>
</dbReference>
<organism evidence="6 7">
    <name type="scientific">Undibacter mobilis</name>
    <dbReference type="NCBI Taxonomy" id="2292256"/>
    <lineage>
        <taxon>Bacteria</taxon>
        <taxon>Pseudomonadati</taxon>
        <taxon>Pseudomonadota</taxon>
        <taxon>Alphaproteobacteria</taxon>
        <taxon>Hyphomicrobiales</taxon>
        <taxon>Nitrobacteraceae</taxon>
        <taxon>Undibacter</taxon>
    </lineage>
</organism>
<dbReference type="PROSITE" id="PS51755">
    <property type="entry name" value="OMPR_PHOB"/>
    <property type="match status" value="1"/>
</dbReference>